<dbReference type="InterPro" id="IPR032808">
    <property type="entry name" value="DoxX"/>
</dbReference>
<feature type="transmembrane region" description="Helical" evidence="5">
    <location>
        <begin position="89"/>
        <end position="107"/>
    </location>
</feature>
<evidence type="ECO:0000256" key="3">
    <source>
        <dbReference type="ARBA" id="ARBA00022989"/>
    </source>
</evidence>
<dbReference type="GO" id="GO:0016020">
    <property type="term" value="C:membrane"/>
    <property type="evidence" value="ECO:0007669"/>
    <property type="project" value="UniProtKB-SubCell"/>
</dbReference>
<accession>A0A644TAB0</accession>
<feature type="transmembrane region" description="Helical" evidence="5">
    <location>
        <begin position="61"/>
        <end position="82"/>
    </location>
</feature>
<keyword evidence="4 5" id="KW-0472">Membrane</keyword>
<keyword evidence="2 5" id="KW-0812">Transmembrane</keyword>
<sequence>MKYSKTGLVALVVLRLATGWHFFYEGMVKVLNPDWTSKAYLLDSGGFLKNIFEWMALNSNVLQVVDFLNAWGLTLIGLSLLLGIFCRAGAFAGMLLLLFYYLSHPAFPGIEYLFPTDGSYFIINKTLVELFALFVIFAFPSAHIIGLERFWAAKNKIPE</sequence>
<organism evidence="6">
    <name type="scientific">bioreactor metagenome</name>
    <dbReference type="NCBI Taxonomy" id="1076179"/>
    <lineage>
        <taxon>unclassified sequences</taxon>
        <taxon>metagenomes</taxon>
        <taxon>ecological metagenomes</taxon>
    </lineage>
</organism>
<comment type="caution">
    <text evidence="6">The sequence shown here is derived from an EMBL/GenBank/DDBJ whole genome shotgun (WGS) entry which is preliminary data.</text>
</comment>
<reference evidence="6" key="1">
    <citation type="submission" date="2019-08" db="EMBL/GenBank/DDBJ databases">
        <authorList>
            <person name="Kucharzyk K."/>
            <person name="Murdoch R.W."/>
            <person name="Higgins S."/>
            <person name="Loffler F."/>
        </authorList>
    </citation>
    <scope>NUCLEOTIDE SEQUENCE</scope>
</reference>
<comment type="subcellular location">
    <subcellularLocation>
        <location evidence="1">Membrane</location>
        <topology evidence="1">Multi-pass membrane protein</topology>
    </subcellularLocation>
</comment>
<name>A0A644TAB0_9ZZZZ</name>
<evidence type="ECO:0000313" key="6">
    <source>
        <dbReference type="EMBL" id="MPL63112.1"/>
    </source>
</evidence>
<proteinExistence type="predicted"/>
<protein>
    <recommendedName>
        <fullName evidence="7">DoxX subfamily</fullName>
    </recommendedName>
</protein>
<evidence type="ECO:0008006" key="7">
    <source>
        <dbReference type="Google" id="ProtNLM"/>
    </source>
</evidence>
<evidence type="ECO:0000256" key="5">
    <source>
        <dbReference type="SAM" id="Phobius"/>
    </source>
</evidence>
<evidence type="ECO:0000256" key="2">
    <source>
        <dbReference type="ARBA" id="ARBA00022692"/>
    </source>
</evidence>
<dbReference type="EMBL" id="VSSQ01000020">
    <property type="protein sequence ID" value="MPL63112.1"/>
    <property type="molecule type" value="Genomic_DNA"/>
</dbReference>
<feature type="transmembrane region" description="Helical" evidence="5">
    <location>
        <begin position="127"/>
        <end position="147"/>
    </location>
</feature>
<evidence type="ECO:0000256" key="4">
    <source>
        <dbReference type="ARBA" id="ARBA00023136"/>
    </source>
</evidence>
<keyword evidence="3 5" id="KW-1133">Transmembrane helix</keyword>
<evidence type="ECO:0000256" key="1">
    <source>
        <dbReference type="ARBA" id="ARBA00004141"/>
    </source>
</evidence>
<gene>
    <name evidence="6" type="ORF">SDC9_08732</name>
</gene>
<dbReference type="Pfam" id="PF07681">
    <property type="entry name" value="DoxX"/>
    <property type="match status" value="1"/>
</dbReference>
<dbReference type="AlphaFoldDB" id="A0A644TAB0"/>